<sequence length="443" mass="49639">MFTVYDSRHVRPLPFSLRPWRAAIPPIHFRRETATLVATLPTSNSTQHPLPRSADWIPVESGSRVLDCCSAPSFANSSPTSRPSSSGRRRSRSTILGNSSPCASPQRLWRPLLWARSRCLGRFKLVVRLYSTLPILLLYFRSLRHFMPDVWLSSSSRRRSQFMILGTPASFLPPCDLGEPLFMPWTSFHTLFPHSFHPIPQIPGASASQAPTSRSAPFQVCSSILLGTPDTSTLSSVPSYNLIPCSSCHSKLDVSAVFLSASLREVHGRRLSTFPSLVLLANWRTAVNASDILPFTLHSSLTSSIRYLPSPFLVLPPHKSRPTPRNTLRTARPRFGIVASATDGAHPWPFCHMRAIPWTWTRWPIVPIVHLDSWSTHRVYAHIVMLWPRAIHHLSLRTDTCISSQTWSGKSARLSTQGKETVRPRLRLLCTGGGAGFWMQPPR</sequence>
<proteinExistence type="predicted"/>
<name>A0ACC1MMZ4_9APHY</name>
<organism evidence="1 2">
    <name type="scientific">Trametes sanguinea</name>
    <dbReference type="NCBI Taxonomy" id="158606"/>
    <lineage>
        <taxon>Eukaryota</taxon>
        <taxon>Fungi</taxon>
        <taxon>Dikarya</taxon>
        <taxon>Basidiomycota</taxon>
        <taxon>Agaricomycotina</taxon>
        <taxon>Agaricomycetes</taxon>
        <taxon>Polyporales</taxon>
        <taxon>Polyporaceae</taxon>
        <taxon>Trametes</taxon>
    </lineage>
</organism>
<keyword evidence="2" id="KW-1185">Reference proteome</keyword>
<evidence type="ECO:0000313" key="1">
    <source>
        <dbReference type="EMBL" id="KAJ2967659.1"/>
    </source>
</evidence>
<comment type="caution">
    <text evidence="1">The sequence shown here is derived from an EMBL/GenBank/DDBJ whole genome shotgun (WGS) entry which is preliminary data.</text>
</comment>
<gene>
    <name evidence="1" type="ORF">NUW54_g13445</name>
</gene>
<protein>
    <submittedName>
        <fullName evidence="1">Uncharacterized protein</fullName>
    </submittedName>
</protein>
<dbReference type="EMBL" id="JANSHE010006250">
    <property type="protein sequence ID" value="KAJ2967659.1"/>
    <property type="molecule type" value="Genomic_DNA"/>
</dbReference>
<accession>A0ACC1MMZ4</accession>
<evidence type="ECO:0000313" key="2">
    <source>
        <dbReference type="Proteomes" id="UP001144978"/>
    </source>
</evidence>
<reference evidence="1" key="1">
    <citation type="submission" date="2022-08" db="EMBL/GenBank/DDBJ databases">
        <title>Genome Sequence of Pycnoporus sanguineus.</title>
        <authorList>
            <person name="Buettner E."/>
        </authorList>
    </citation>
    <scope>NUCLEOTIDE SEQUENCE</scope>
    <source>
        <strain evidence="1">CG-C14</strain>
    </source>
</reference>
<dbReference type="Proteomes" id="UP001144978">
    <property type="component" value="Unassembled WGS sequence"/>
</dbReference>